<dbReference type="RefSeq" id="WP_315746841.1">
    <property type="nucleotide sequence ID" value="NZ_JAVYAA010000006.1"/>
</dbReference>
<evidence type="ECO:0000256" key="2">
    <source>
        <dbReference type="ARBA" id="ARBA00022679"/>
    </source>
</evidence>
<dbReference type="Proteomes" id="UP001250538">
    <property type="component" value="Unassembled WGS sequence"/>
</dbReference>
<evidence type="ECO:0000313" key="6">
    <source>
        <dbReference type="Proteomes" id="UP001250538"/>
    </source>
</evidence>
<proteinExistence type="predicted"/>
<protein>
    <submittedName>
        <fullName evidence="5">Class I SAM-dependent methyltransferase</fullName>
        <ecNumber evidence="5">2.1.1.-</ecNumber>
    </submittedName>
</protein>
<dbReference type="CDD" id="cd02440">
    <property type="entry name" value="AdoMet_MTases"/>
    <property type="match status" value="1"/>
</dbReference>
<dbReference type="SUPFAM" id="SSF53335">
    <property type="entry name" value="S-adenosyl-L-methionine-dependent methyltransferases"/>
    <property type="match status" value="1"/>
</dbReference>
<dbReference type="InterPro" id="IPR041698">
    <property type="entry name" value="Methyltransf_25"/>
</dbReference>
<organism evidence="5 6">
    <name type="scientific">Paenibacillus suaedae</name>
    <dbReference type="NCBI Taxonomy" id="3077233"/>
    <lineage>
        <taxon>Bacteria</taxon>
        <taxon>Bacillati</taxon>
        <taxon>Bacillota</taxon>
        <taxon>Bacilli</taxon>
        <taxon>Bacillales</taxon>
        <taxon>Paenibacillaceae</taxon>
        <taxon>Paenibacillus</taxon>
    </lineage>
</organism>
<dbReference type="EMBL" id="JAVYAA010000006">
    <property type="protein sequence ID" value="MDT8979072.1"/>
    <property type="molecule type" value="Genomic_DNA"/>
</dbReference>
<evidence type="ECO:0000256" key="1">
    <source>
        <dbReference type="ARBA" id="ARBA00022603"/>
    </source>
</evidence>
<keyword evidence="3" id="KW-0949">S-adenosyl-L-methionine</keyword>
<dbReference type="Pfam" id="PF13649">
    <property type="entry name" value="Methyltransf_25"/>
    <property type="match status" value="1"/>
</dbReference>
<evidence type="ECO:0000256" key="3">
    <source>
        <dbReference type="ARBA" id="ARBA00022691"/>
    </source>
</evidence>
<dbReference type="InterPro" id="IPR029063">
    <property type="entry name" value="SAM-dependent_MTases_sf"/>
</dbReference>
<evidence type="ECO:0000259" key="4">
    <source>
        <dbReference type="Pfam" id="PF13649"/>
    </source>
</evidence>
<reference evidence="6" key="1">
    <citation type="submission" date="2023-09" db="EMBL/GenBank/DDBJ databases">
        <title>Paenibacillus sp. chi10 Genome sequencing and assembly.</title>
        <authorList>
            <person name="Kim I."/>
        </authorList>
    </citation>
    <scope>NUCLEOTIDE SEQUENCE [LARGE SCALE GENOMIC DNA]</scope>
    <source>
        <strain evidence="6">chi10</strain>
    </source>
</reference>
<dbReference type="Gene3D" id="3.40.50.150">
    <property type="entry name" value="Vaccinia Virus protein VP39"/>
    <property type="match status" value="1"/>
</dbReference>
<keyword evidence="6" id="KW-1185">Reference proteome</keyword>
<feature type="domain" description="Methyltransferase" evidence="4">
    <location>
        <begin position="42"/>
        <end position="141"/>
    </location>
</feature>
<dbReference type="AlphaFoldDB" id="A0AAJ2K2W3"/>
<dbReference type="GO" id="GO:0008168">
    <property type="term" value="F:methyltransferase activity"/>
    <property type="evidence" value="ECO:0007669"/>
    <property type="project" value="UniProtKB-KW"/>
</dbReference>
<sequence>MQQEIVDYYTGFDEWGRLERESLEFCINWHYMKRYLPSQGEVLDNGAGPGRYAMELARSGYQVTLTDLTPASVDFAENKAAELDLTAQFRGFYAADARKLHMLPNEQYDAALMLGPLYHLQEEEERAAAAEELYRVTKPGGIVFVAFRPRLVHTLLSLKFPQNWKPLDNVEALQDFLHTGIFNHADKGRFTGAYFYKVEEIMPFMREHGFEGIQLISSSGLGGNLTPEQWQYWSSRGEQELEGLYQLLYDTAADPSLLGTGTHLLYIGKKVR</sequence>
<name>A0AAJ2K2W3_9BACL</name>
<dbReference type="EC" id="2.1.1.-" evidence="5"/>
<keyword evidence="1 5" id="KW-0489">Methyltransferase</keyword>
<comment type="caution">
    <text evidence="5">The sequence shown here is derived from an EMBL/GenBank/DDBJ whole genome shotgun (WGS) entry which is preliminary data.</text>
</comment>
<gene>
    <name evidence="5" type="ORF">RQP50_22795</name>
</gene>
<accession>A0AAJ2K2W3</accession>
<dbReference type="GO" id="GO:0032259">
    <property type="term" value="P:methylation"/>
    <property type="evidence" value="ECO:0007669"/>
    <property type="project" value="UniProtKB-KW"/>
</dbReference>
<evidence type="ECO:0000313" key="5">
    <source>
        <dbReference type="EMBL" id="MDT8979072.1"/>
    </source>
</evidence>
<dbReference type="PANTHER" id="PTHR43464:SF19">
    <property type="entry name" value="UBIQUINONE BIOSYNTHESIS O-METHYLTRANSFERASE, MITOCHONDRIAL"/>
    <property type="match status" value="1"/>
</dbReference>
<keyword evidence="2 5" id="KW-0808">Transferase</keyword>
<dbReference type="PANTHER" id="PTHR43464">
    <property type="entry name" value="METHYLTRANSFERASE"/>
    <property type="match status" value="1"/>
</dbReference>